<proteinExistence type="predicted"/>
<dbReference type="GO" id="GO:0008725">
    <property type="term" value="F:DNA-3-methyladenine glycosylase activity"/>
    <property type="evidence" value="ECO:0007669"/>
    <property type="project" value="UniProtKB-EC"/>
</dbReference>
<dbReference type="InterPro" id="IPR011257">
    <property type="entry name" value="DNA_glycosylase"/>
</dbReference>
<accession>A0A075FU49</accession>
<dbReference type="SUPFAM" id="SSF48150">
    <property type="entry name" value="DNA-glycosylase"/>
    <property type="match status" value="1"/>
</dbReference>
<keyword evidence="2" id="KW-0378">Hydrolase</keyword>
<keyword evidence="1" id="KW-0479">Metal-binding</keyword>
<dbReference type="AlphaFoldDB" id="A0A075FU49"/>
<evidence type="ECO:0000256" key="1">
    <source>
        <dbReference type="PIRSR" id="PIRSR605019-1"/>
    </source>
</evidence>
<dbReference type="Pfam" id="PF03352">
    <property type="entry name" value="Adenine_glyco"/>
    <property type="match status" value="1"/>
</dbReference>
<dbReference type="GO" id="GO:0006284">
    <property type="term" value="P:base-excision repair"/>
    <property type="evidence" value="ECO:0007669"/>
    <property type="project" value="InterPro"/>
</dbReference>
<organism evidence="2">
    <name type="scientific">uncultured marine group II/III euryarchaeote AD1000_30_D02</name>
    <dbReference type="NCBI Taxonomy" id="1457751"/>
    <lineage>
        <taxon>Archaea</taxon>
        <taxon>Methanobacteriati</taxon>
        <taxon>Methanobacteriota</taxon>
        <taxon>environmental samples</taxon>
    </lineage>
</organism>
<feature type="binding site" evidence="1">
    <location>
        <position position="76"/>
    </location>
    <ligand>
        <name>Zn(2+)</name>
        <dbReference type="ChEBI" id="CHEBI:29105"/>
    </ligand>
</feature>
<feature type="binding site" evidence="1">
    <location>
        <position position="239"/>
    </location>
    <ligand>
        <name>Zn(2+)</name>
        <dbReference type="ChEBI" id="CHEBI:29105"/>
    </ligand>
</feature>
<evidence type="ECO:0000313" key="2">
    <source>
        <dbReference type="EMBL" id="AIE92961.1"/>
    </source>
</evidence>
<keyword evidence="2" id="KW-0326">Glycosidase</keyword>
<protein>
    <submittedName>
        <fullName evidence="2">DNA-3-methyladenine glycosylase I (Tag)</fullName>
        <ecNumber evidence="2">3.2.2.20</ecNumber>
    </submittedName>
</protein>
<name>A0A075FU49_9EURY</name>
<keyword evidence="1" id="KW-0862">Zinc</keyword>
<dbReference type="Gene3D" id="1.10.340.30">
    <property type="entry name" value="Hypothetical protein, domain 2"/>
    <property type="match status" value="1"/>
</dbReference>
<sequence length="247" mass="27823">MTDMPPNSDYKDNNPEYTVSELSQALKLTVEEAFFQVRVRGEISRLTLARSGHMYLTLKDENAVLDGVCWRGTVSHDEEWGRPNHDGRRLFEKVILEGAQSGLSWITILRKRENYRSAFAGFDPTKVAAFDDDDVERLMGDAGIVRNRAKIRSAINNAKTFVEHFGDDEDAFSTFLWGFVDGEPIVNQRKTMDDITAITDISTEMSKALKKLGFSFIGPTTCYAMMQAAGMVDDHLVTCFCHTSNRS</sequence>
<dbReference type="InterPro" id="IPR005019">
    <property type="entry name" value="Adenine_glyco"/>
</dbReference>
<reference evidence="2" key="1">
    <citation type="journal article" date="2014" name="Genome Biol. Evol.">
        <title>Pangenome evidence for extensive interdomain horizontal transfer affecting lineage core and shell genes in uncultured planktonic thaumarchaeota and euryarchaeota.</title>
        <authorList>
            <person name="Deschamps P."/>
            <person name="Zivanovic Y."/>
            <person name="Moreira D."/>
            <person name="Rodriguez-Valera F."/>
            <person name="Lopez-Garcia P."/>
        </authorList>
    </citation>
    <scope>NUCLEOTIDE SEQUENCE</scope>
</reference>
<dbReference type="PANTHER" id="PTHR30037">
    <property type="entry name" value="DNA-3-METHYLADENINE GLYCOSYLASE 1"/>
    <property type="match status" value="1"/>
</dbReference>
<dbReference type="EMBL" id="KF900381">
    <property type="protein sequence ID" value="AIE92961.1"/>
    <property type="molecule type" value="Genomic_DNA"/>
</dbReference>
<feature type="binding site" evidence="1">
    <location>
        <position position="235"/>
    </location>
    <ligand>
        <name>Zn(2+)</name>
        <dbReference type="ChEBI" id="CHEBI:29105"/>
    </ligand>
</feature>
<dbReference type="CDD" id="cd04489">
    <property type="entry name" value="ExoVII_LU_OBF"/>
    <property type="match status" value="1"/>
</dbReference>
<dbReference type="InterPro" id="IPR025824">
    <property type="entry name" value="OB-fold_nuc-bd_dom"/>
</dbReference>
<gene>
    <name evidence="2" type="primary">tag</name>
</gene>
<dbReference type="InterPro" id="IPR052891">
    <property type="entry name" value="DNA-3mA_glycosylase"/>
</dbReference>
<dbReference type="PANTHER" id="PTHR30037:SF4">
    <property type="entry name" value="DNA-3-METHYLADENINE GLYCOSYLASE I"/>
    <property type="match status" value="1"/>
</dbReference>
<dbReference type="GO" id="GO:0003676">
    <property type="term" value="F:nucleic acid binding"/>
    <property type="evidence" value="ECO:0007669"/>
    <property type="project" value="InterPro"/>
</dbReference>
<dbReference type="EC" id="3.2.2.20" evidence="2"/>
<dbReference type="GO" id="GO:0046872">
    <property type="term" value="F:metal ion binding"/>
    <property type="evidence" value="ECO:0007669"/>
    <property type="project" value="UniProtKB-KW"/>
</dbReference>